<comment type="caution">
    <text evidence="3">The sequence shown here is derived from an EMBL/GenBank/DDBJ whole genome shotgun (WGS) entry which is preliminary data.</text>
</comment>
<sequence length="101" mass="11382">MKTYRLSRRAGRSLEDIASYIGKQSAEPERGAAFVSRLRAQCEKLATLPGLIGRPRPDLGTDARSFVFGNYSIVFRYRPDTIDILNIVHVRRDSGALRDDI</sequence>
<keyword evidence="2" id="KW-1277">Toxin-antitoxin system</keyword>
<accession>A0A933L1Z2</accession>
<dbReference type="Pfam" id="PF05016">
    <property type="entry name" value="ParE_toxin"/>
    <property type="match status" value="1"/>
</dbReference>
<organism evidence="3 4">
    <name type="scientific">Devosia nanyangense</name>
    <dbReference type="NCBI Taxonomy" id="1228055"/>
    <lineage>
        <taxon>Bacteria</taxon>
        <taxon>Pseudomonadati</taxon>
        <taxon>Pseudomonadota</taxon>
        <taxon>Alphaproteobacteria</taxon>
        <taxon>Hyphomicrobiales</taxon>
        <taxon>Devosiaceae</taxon>
        <taxon>Devosia</taxon>
    </lineage>
</organism>
<name>A0A933L1Z2_9HYPH</name>
<dbReference type="InterPro" id="IPR051803">
    <property type="entry name" value="TA_system_RelE-like_toxin"/>
</dbReference>
<dbReference type="InterPro" id="IPR007712">
    <property type="entry name" value="RelE/ParE_toxin"/>
</dbReference>
<dbReference type="PANTHER" id="PTHR33755">
    <property type="entry name" value="TOXIN PARE1-RELATED"/>
    <property type="match status" value="1"/>
</dbReference>
<evidence type="ECO:0000256" key="2">
    <source>
        <dbReference type="ARBA" id="ARBA00022649"/>
    </source>
</evidence>
<dbReference type="PANTHER" id="PTHR33755:SF6">
    <property type="entry name" value="PLASMID STABILIZATION SYSTEM PROTEIN"/>
    <property type="match status" value="1"/>
</dbReference>
<dbReference type="AlphaFoldDB" id="A0A933L1Z2"/>
<dbReference type="EMBL" id="JACRAF010000038">
    <property type="protein sequence ID" value="MBI4922769.1"/>
    <property type="molecule type" value="Genomic_DNA"/>
</dbReference>
<evidence type="ECO:0000256" key="1">
    <source>
        <dbReference type="ARBA" id="ARBA00006226"/>
    </source>
</evidence>
<dbReference type="Gene3D" id="3.30.2310.20">
    <property type="entry name" value="RelE-like"/>
    <property type="match status" value="1"/>
</dbReference>
<evidence type="ECO:0000313" key="4">
    <source>
        <dbReference type="Proteomes" id="UP000782610"/>
    </source>
</evidence>
<reference evidence="3" key="1">
    <citation type="submission" date="2020-07" db="EMBL/GenBank/DDBJ databases">
        <title>Huge and variable diversity of episymbiotic CPR bacteria and DPANN archaea in groundwater ecosystems.</title>
        <authorList>
            <person name="He C.Y."/>
            <person name="Keren R."/>
            <person name="Whittaker M."/>
            <person name="Farag I.F."/>
            <person name="Doudna J."/>
            <person name="Cate J.H.D."/>
            <person name="Banfield J.F."/>
        </authorList>
    </citation>
    <scope>NUCLEOTIDE SEQUENCE</scope>
    <source>
        <strain evidence="3">NC_groundwater_1586_Pr3_B-0.1um_66_15</strain>
    </source>
</reference>
<dbReference type="InterPro" id="IPR035093">
    <property type="entry name" value="RelE/ParE_toxin_dom_sf"/>
</dbReference>
<proteinExistence type="inferred from homology"/>
<dbReference type="Proteomes" id="UP000782610">
    <property type="component" value="Unassembled WGS sequence"/>
</dbReference>
<comment type="similarity">
    <text evidence="1">Belongs to the RelE toxin family.</text>
</comment>
<evidence type="ECO:0000313" key="3">
    <source>
        <dbReference type="EMBL" id="MBI4922769.1"/>
    </source>
</evidence>
<protein>
    <submittedName>
        <fullName evidence="3">Type II toxin-antitoxin system RelE/ParE family toxin</fullName>
    </submittedName>
</protein>
<gene>
    <name evidence="3" type="ORF">HY834_13565</name>
</gene>